<evidence type="ECO:0000256" key="1">
    <source>
        <dbReference type="SAM" id="Phobius"/>
    </source>
</evidence>
<keyword evidence="3" id="KW-1185">Reference proteome</keyword>
<organism evidence="2 3">
    <name type="scientific">Phyllosticta citriasiana</name>
    <dbReference type="NCBI Taxonomy" id="595635"/>
    <lineage>
        <taxon>Eukaryota</taxon>
        <taxon>Fungi</taxon>
        <taxon>Dikarya</taxon>
        <taxon>Ascomycota</taxon>
        <taxon>Pezizomycotina</taxon>
        <taxon>Dothideomycetes</taxon>
        <taxon>Dothideomycetes incertae sedis</taxon>
        <taxon>Botryosphaeriales</taxon>
        <taxon>Phyllostictaceae</taxon>
        <taxon>Phyllosticta</taxon>
    </lineage>
</organism>
<keyword evidence="1" id="KW-1133">Transmembrane helix</keyword>
<comment type="caution">
    <text evidence="2">The sequence shown here is derived from an EMBL/GenBank/DDBJ whole genome shotgun (WGS) entry which is preliminary data.</text>
</comment>
<dbReference type="Proteomes" id="UP001363622">
    <property type="component" value="Unassembled WGS sequence"/>
</dbReference>
<name>A0ABR1KEI6_9PEZI</name>
<proteinExistence type="predicted"/>
<protein>
    <submittedName>
        <fullName evidence="2">Uncharacterized protein</fullName>
    </submittedName>
</protein>
<sequence length="155" mass="17512">MPQRKTPAPQRRWRRSGIGSNLTRHIASTNAFMTRNRLRAESIRPIQWLSQLPSITGKMTPFSLYSSTPRSATKELHPSLHTLRSKSGQEGLGKLVLFILLSLCRIVQLVFIVFVVSGCASFALPWSHMSCRYERAPRPRGKKIPHARGANVDHN</sequence>
<gene>
    <name evidence="2" type="ORF">IWZ03DRAFT_49564</name>
</gene>
<dbReference type="EMBL" id="JBBPHU010000011">
    <property type="protein sequence ID" value="KAK7512002.1"/>
    <property type="molecule type" value="Genomic_DNA"/>
</dbReference>
<feature type="transmembrane region" description="Helical" evidence="1">
    <location>
        <begin position="95"/>
        <end position="124"/>
    </location>
</feature>
<keyword evidence="1" id="KW-0812">Transmembrane</keyword>
<evidence type="ECO:0000313" key="2">
    <source>
        <dbReference type="EMBL" id="KAK7512002.1"/>
    </source>
</evidence>
<evidence type="ECO:0000313" key="3">
    <source>
        <dbReference type="Proteomes" id="UP001363622"/>
    </source>
</evidence>
<keyword evidence="1" id="KW-0472">Membrane</keyword>
<reference evidence="2 3" key="1">
    <citation type="submission" date="2024-04" db="EMBL/GenBank/DDBJ databases">
        <title>Phyllosticta paracitricarpa is synonymous to the EU quarantine fungus P. citricarpa based on phylogenomic analyses.</title>
        <authorList>
            <consortium name="Lawrence Berkeley National Laboratory"/>
            <person name="Van Ingen-Buijs V.A."/>
            <person name="Van Westerhoven A.C."/>
            <person name="Haridas S."/>
            <person name="Skiadas P."/>
            <person name="Martin F."/>
            <person name="Groenewald J.Z."/>
            <person name="Crous P.W."/>
            <person name="Seidl M.F."/>
        </authorList>
    </citation>
    <scope>NUCLEOTIDE SEQUENCE [LARGE SCALE GENOMIC DNA]</scope>
    <source>
        <strain evidence="2 3">CBS 123371</strain>
    </source>
</reference>
<accession>A0ABR1KEI6</accession>